<dbReference type="GeneID" id="25790394"/>
<proteinExistence type="predicted"/>
<accession>G9NBL2</accession>
<name>G9NBL2_HYPVG</name>
<dbReference type="VEuPathDB" id="FungiDB:TRIVIDRAFT_206860"/>
<evidence type="ECO:0000313" key="2">
    <source>
        <dbReference type="Proteomes" id="UP000007115"/>
    </source>
</evidence>
<keyword evidence="2" id="KW-1185">Reference proteome</keyword>
<protein>
    <recommendedName>
        <fullName evidence="3">ABM domain-containing protein</fullName>
    </recommendedName>
</protein>
<dbReference type="Proteomes" id="UP000007115">
    <property type="component" value="Unassembled WGS sequence"/>
</dbReference>
<dbReference type="InterPro" id="IPR011008">
    <property type="entry name" value="Dimeric_a/b-barrel"/>
</dbReference>
<sequence length="308" mass="34731">MARVKIPEVRIRKDRTRTSWTRFYLPRGQDRPTWSTDSSDIGPLTGVPGCQKVWLGRQVDDCEQAAIIILWESADALKDSQDSSACAELLQGLPEDDVVSGALLQRLSLSSGDNMNSTKSSPVSLFPSLHWFPQEWFQREEFEDRLEGRVMLTAFLVPYMDVPDRLELRCSVSRAFEGFMPAGSDDLRPPPPPTRESFPWNVRPGLAVFRPEPSGWVWAWTDTGDSDLWHPGQQGTAAETESGQMVVCMFRQWDGYYGATPERGEASAKDPLAKESWARAVANAMPPIAAWEHERWDIWVISAVLHHS</sequence>
<comment type="caution">
    <text evidence="1">The sequence shown here is derived from an EMBL/GenBank/DDBJ whole genome shotgun (WGS) entry which is preliminary data.</text>
</comment>
<dbReference type="InParanoid" id="G9NBL2"/>
<dbReference type="AlphaFoldDB" id="G9NBL2"/>
<dbReference type="SUPFAM" id="SSF54909">
    <property type="entry name" value="Dimeric alpha+beta barrel"/>
    <property type="match status" value="1"/>
</dbReference>
<dbReference type="RefSeq" id="XP_013950412.1">
    <property type="nucleotide sequence ID" value="XM_014094937.1"/>
</dbReference>
<dbReference type="STRING" id="413071.G9NBL2"/>
<organism evidence="1 2">
    <name type="scientific">Hypocrea virens (strain Gv29-8 / FGSC 10586)</name>
    <name type="common">Gliocladium virens</name>
    <name type="synonym">Trichoderma virens</name>
    <dbReference type="NCBI Taxonomy" id="413071"/>
    <lineage>
        <taxon>Eukaryota</taxon>
        <taxon>Fungi</taxon>
        <taxon>Dikarya</taxon>
        <taxon>Ascomycota</taxon>
        <taxon>Pezizomycotina</taxon>
        <taxon>Sordariomycetes</taxon>
        <taxon>Hypocreomycetidae</taxon>
        <taxon>Hypocreales</taxon>
        <taxon>Hypocreaceae</taxon>
        <taxon>Trichoderma</taxon>
    </lineage>
</organism>
<gene>
    <name evidence="1" type="ORF">TRIVIDRAFT_206860</name>
</gene>
<reference evidence="1 2" key="1">
    <citation type="journal article" date="2011" name="Genome Biol.">
        <title>Comparative genome sequence analysis underscores mycoparasitism as the ancestral life style of Trichoderma.</title>
        <authorList>
            <person name="Kubicek C.P."/>
            <person name="Herrera-Estrella A."/>
            <person name="Seidl-Seiboth V."/>
            <person name="Martinez D.A."/>
            <person name="Druzhinina I.S."/>
            <person name="Thon M."/>
            <person name="Zeilinger S."/>
            <person name="Casas-Flores S."/>
            <person name="Horwitz B.A."/>
            <person name="Mukherjee P.K."/>
            <person name="Mukherjee M."/>
            <person name="Kredics L."/>
            <person name="Alcaraz L.D."/>
            <person name="Aerts A."/>
            <person name="Antal Z."/>
            <person name="Atanasova L."/>
            <person name="Cervantes-Badillo M.G."/>
            <person name="Challacombe J."/>
            <person name="Chertkov O."/>
            <person name="McCluskey K."/>
            <person name="Coulpier F."/>
            <person name="Deshpande N."/>
            <person name="von Doehren H."/>
            <person name="Ebbole D.J."/>
            <person name="Esquivel-Naranjo E.U."/>
            <person name="Fekete E."/>
            <person name="Flipphi M."/>
            <person name="Glaser F."/>
            <person name="Gomez-Rodriguez E.Y."/>
            <person name="Gruber S."/>
            <person name="Han C."/>
            <person name="Henrissat B."/>
            <person name="Hermosa R."/>
            <person name="Hernandez-Onate M."/>
            <person name="Karaffa L."/>
            <person name="Kosti I."/>
            <person name="Le Crom S."/>
            <person name="Lindquist E."/>
            <person name="Lucas S."/>
            <person name="Luebeck M."/>
            <person name="Luebeck P.S."/>
            <person name="Margeot A."/>
            <person name="Metz B."/>
            <person name="Misra M."/>
            <person name="Nevalainen H."/>
            <person name="Omann M."/>
            <person name="Packer N."/>
            <person name="Perrone G."/>
            <person name="Uresti-Rivera E.E."/>
            <person name="Salamov A."/>
            <person name="Schmoll M."/>
            <person name="Seiboth B."/>
            <person name="Shapiro H."/>
            <person name="Sukno S."/>
            <person name="Tamayo-Ramos J.A."/>
            <person name="Tisch D."/>
            <person name="Wiest A."/>
            <person name="Wilkinson H.H."/>
            <person name="Zhang M."/>
            <person name="Coutinho P.M."/>
            <person name="Kenerley C.M."/>
            <person name="Monte E."/>
            <person name="Baker S.E."/>
            <person name="Grigoriev I.V."/>
        </authorList>
    </citation>
    <scope>NUCLEOTIDE SEQUENCE [LARGE SCALE GENOMIC DNA]</scope>
    <source>
        <strain evidence="2">Gv29-8 / FGSC 10586</strain>
    </source>
</reference>
<dbReference type="OrthoDB" id="5142818at2759"/>
<dbReference type="HOGENOM" id="CLU_075851_0_0_1"/>
<evidence type="ECO:0008006" key="3">
    <source>
        <dbReference type="Google" id="ProtNLM"/>
    </source>
</evidence>
<dbReference type="eggNOG" id="ENOG502RB41">
    <property type="taxonomic scope" value="Eukaryota"/>
</dbReference>
<dbReference type="EMBL" id="ABDF02000091">
    <property type="protein sequence ID" value="EHK16217.1"/>
    <property type="molecule type" value="Genomic_DNA"/>
</dbReference>
<evidence type="ECO:0000313" key="1">
    <source>
        <dbReference type="EMBL" id="EHK16217.1"/>
    </source>
</evidence>
<dbReference type="OMA" id="AWVQERW"/>